<feature type="region of interest" description="Disordered" evidence="7">
    <location>
        <begin position="17"/>
        <end position="39"/>
    </location>
</feature>
<evidence type="ECO:0000256" key="5">
    <source>
        <dbReference type="PIRSR" id="PIRSR602401-1"/>
    </source>
</evidence>
<comment type="cofactor">
    <cofactor evidence="5">
        <name>heme</name>
        <dbReference type="ChEBI" id="CHEBI:30413"/>
    </cofactor>
</comment>
<evidence type="ECO:0000256" key="7">
    <source>
        <dbReference type="SAM" id="MobiDB-lite"/>
    </source>
</evidence>
<keyword evidence="9" id="KW-1185">Reference proteome</keyword>
<dbReference type="Proteomes" id="UP001237642">
    <property type="component" value="Unassembled WGS sequence"/>
</dbReference>
<dbReference type="CDD" id="cd11073">
    <property type="entry name" value="CYP76-like"/>
    <property type="match status" value="1"/>
</dbReference>
<feature type="binding site" description="axial binding residue" evidence="5">
    <location>
        <position position="460"/>
    </location>
    <ligand>
        <name>heme</name>
        <dbReference type="ChEBI" id="CHEBI:30413"/>
    </ligand>
    <ligandPart>
        <name>Fe</name>
        <dbReference type="ChEBI" id="CHEBI:18248"/>
    </ligandPart>
</feature>
<dbReference type="GO" id="GO:0009805">
    <property type="term" value="P:coumarin biosynthetic process"/>
    <property type="evidence" value="ECO:0007669"/>
    <property type="project" value="UniProtKB-ARBA"/>
</dbReference>
<dbReference type="InterPro" id="IPR036396">
    <property type="entry name" value="Cyt_P450_sf"/>
</dbReference>
<dbReference type="PANTHER" id="PTHR47950">
    <property type="entry name" value="CYTOCHROME P450, FAMILY 76, SUBFAMILY C, POLYPEPTIDE 5-RELATED"/>
    <property type="match status" value="1"/>
</dbReference>
<dbReference type="AlphaFoldDB" id="A0AAD8MHD4"/>
<name>A0AAD8MHD4_9APIA</name>
<evidence type="ECO:0000256" key="3">
    <source>
        <dbReference type="ARBA" id="ARBA00023002"/>
    </source>
</evidence>
<dbReference type="GO" id="GO:0005506">
    <property type="term" value="F:iron ion binding"/>
    <property type="evidence" value="ECO:0007669"/>
    <property type="project" value="InterPro"/>
</dbReference>
<reference evidence="8" key="2">
    <citation type="submission" date="2023-05" db="EMBL/GenBank/DDBJ databases">
        <authorList>
            <person name="Schelkunov M.I."/>
        </authorList>
    </citation>
    <scope>NUCLEOTIDE SEQUENCE</scope>
    <source>
        <strain evidence="8">Hsosn_3</strain>
        <tissue evidence="8">Leaf</tissue>
    </source>
</reference>
<dbReference type="EMBL" id="JAUIZM010000008">
    <property type="protein sequence ID" value="KAK1372018.1"/>
    <property type="molecule type" value="Genomic_DNA"/>
</dbReference>
<dbReference type="PANTHER" id="PTHR47950:SF42">
    <property type="entry name" value="GERANIOL 8-HYDROXYLASE"/>
    <property type="match status" value="1"/>
</dbReference>
<dbReference type="PROSITE" id="PS00086">
    <property type="entry name" value="CYTOCHROME_P450"/>
    <property type="match status" value="1"/>
</dbReference>
<dbReference type="PRINTS" id="PR00463">
    <property type="entry name" value="EP450I"/>
</dbReference>
<feature type="compositionally biased region" description="Polar residues" evidence="7">
    <location>
        <begin position="18"/>
        <end position="27"/>
    </location>
</feature>
<evidence type="ECO:0000313" key="9">
    <source>
        <dbReference type="Proteomes" id="UP001237642"/>
    </source>
</evidence>
<dbReference type="Gene3D" id="1.10.630.10">
    <property type="entry name" value="Cytochrome P450"/>
    <property type="match status" value="1"/>
</dbReference>
<organism evidence="8 9">
    <name type="scientific">Heracleum sosnowskyi</name>
    <dbReference type="NCBI Taxonomy" id="360622"/>
    <lineage>
        <taxon>Eukaryota</taxon>
        <taxon>Viridiplantae</taxon>
        <taxon>Streptophyta</taxon>
        <taxon>Embryophyta</taxon>
        <taxon>Tracheophyta</taxon>
        <taxon>Spermatophyta</taxon>
        <taxon>Magnoliopsida</taxon>
        <taxon>eudicotyledons</taxon>
        <taxon>Gunneridae</taxon>
        <taxon>Pentapetalae</taxon>
        <taxon>asterids</taxon>
        <taxon>campanulids</taxon>
        <taxon>Apiales</taxon>
        <taxon>Apiaceae</taxon>
        <taxon>Apioideae</taxon>
        <taxon>apioid superclade</taxon>
        <taxon>Tordylieae</taxon>
        <taxon>Tordyliinae</taxon>
        <taxon>Heracleum</taxon>
    </lineage>
</organism>
<dbReference type="FunFam" id="1.10.630.10:FF:000007">
    <property type="entry name" value="Cytochrome P450 76C4"/>
    <property type="match status" value="1"/>
</dbReference>
<dbReference type="InterPro" id="IPR002401">
    <property type="entry name" value="Cyt_P450_E_grp-I"/>
</dbReference>
<evidence type="ECO:0000256" key="4">
    <source>
        <dbReference type="ARBA" id="ARBA00023004"/>
    </source>
</evidence>
<keyword evidence="3 6" id="KW-0560">Oxidoreductase</keyword>
<keyword evidence="6" id="KW-0503">Monooxygenase</keyword>
<dbReference type="InterPro" id="IPR001128">
    <property type="entry name" value="Cyt_P450"/>
</dbReference>
<evidence type="ECO:0000313" key="8">
    <source>
        <dbReference type="EMBL" id="KAK1372018.1"/>
    </source>
</evidence>
<evidence type="ECO:0000256" key="6">
    <source>
        <dbReference type="RuleBase" id="RU000461"/>
    </source>
</evidence>
<proteinExistence type="inferred from homology"/>
<reference evidence="8" key="1">
    <citation type="submission" date="2023-02" db="EMBL/GenBank/DDBJ databases">
        <title>Genome of toxic invasive species Heracleum sosnowskyi carries increased number of genes despite the absence of recent whole-genome duplications.</title>
        <authorList>
            <person name="Schelkunov M."/>
            <person name="Shtratnikova V."/>
            <person name="Makarenko M."/>
            <person name="Klepikova A."/>
            <person name="Omelchenko D."/>
            <person name="Novikova G."/>
            <person name="Obukhova E."/>
            <person name="Bogdanov V."/>
            <person name="Penin A."/>
            <person name="Logacheva M."/>
        </authorList>
    </citation>
    <scope>NUCLEOTIDE SEQUENCE</scope>
    <source>
        <strain evidence="8">Hsosn_3</strain>
        <tissue evidence="8">Leaf</tissue>
    </source>
</reference>
<gene>
    <name evidence="8" type="ORF">POM88_038110</name>
</gene>
<dbReference type="GO" id="GO:0004497">
    <property type="term" value="F:monooxygenase activity"/>
    <property type="evidence" value="ECO:0007669"/>
    <property type="project" value="UniProtKB-KW"/>
</dbReference>
<evidence type="ECO:0000256" key="2">
    <source>
        <dbReference type="ARBA" id="ARBA00022723"/>
    </source>
</evidence>
<keyword evidence="4 5" id="KW-0408">Iron</keyword>
<evidence type="ECO:0000256" key="1">
    <source>
        <dbReference type="ARBA" id="ARBA00010617"/>
    </source>
</evidence>
<accession>A0AAD8MHD4</accession>
<comment type="similarity">
    <text evidence="1 6">Belongs to the cytochrome P450 family.</text>
</comment>
<dbReference type="PRINTS" id="PR00385">
    <property type="entry name" value="P450"/>
</dbReference>
<dbReference type="Pfam" id="PF00067">
    <property type="entry name" value="p450"/>
    <property type="match status" value="1"/>
</dbReference>
<sequence>MAPEFIFLIAPSKLHSIEPSSSLSTTPKAEAFPAGKGNEDTPPCFYGKRKLPPGPNGLPFLGNLLQIGPKPHRSLAKLAEQYGPLFTIQLGRHTNVVVSSAEMAEEIFRKHDAECSTRFLPDAVAGGLINHDVSMPWISTGDQWRTIRRALSTYLTNPNKLDKLQGLRLKSVTQMVEHVKEISKTGQVVNIGNLAFITALNQMSNTCFSEDVAHFNSDPDGTEFEHAVKTIMKVDGKMNLADFFPWLKYFDPQGIRRDAKAAYSWLDQLCEKFINKRLRHRESNCPPHGDLLDSFLDFQQENEVYFGVRQIKVLLMDLFIAGTDTNATTIEWTMTELILNPDIMQKLREELNKRIGGEGSLEEAEILEIPYLQFVLKESMRLHLVSPFLLPRKTMTNVKLNGYIIPKNTPVMINAWAIARDSDSWQNPTKFTPERFLSSEIEYKGQNFSFLPFGSGRRICPGIRLAERVMGLILMSLVSQFDWKLPNNMLPKDVDMDDTFGVLSQKATPLLLIPTTINN</sequence>
<dbReference type="GO" id="GO:0016705">
    <property type="term" value="F:oxidoreductase activity, acting on paired donors, with incorporation or reduction of molecular oxygen"/>
    <property type="evidence" value="ECO:0007669"/>
    <property type="project" value="InterPro"/>
</dbReference>
<dbReference type="GO" id="GO:0020037">
    <property type="term" value="F:heme binding"/>
    <property type="evidence" value="ECO:0007669"/>
    <property type="project" value="InterPro"/>
</dbReference>
<dbReference type="InterPro" id="IPR017972">
    <property type="entry name" value="Cyt_P450_CS"/>
</dbReference>
<keyword evidence="5 6" id="KW-0349">Heme</keyword>
<dbReference type="SUPFAM" id="SSF48264">
    <property type="entry name" value="Cytochrome P450"/>
    <property type="match status" value="1"/>
</dbReference>
<keyword evidence="2 5" id="KW-0479">Metal-binding</keyword>
<protein>
    <submittedName>
        <fullName evidence="8">Geraniol 8-hydroxylase-like</fullName>
    </submittedName>
</protein>
<comment type="caution">
    <text evidence="8">The sequence shown here is derived from an EMBL/GenBank/DDBJ whole genome shotgun (WGS) entry which is preliminary data.</text>
</comment>